<dbReference type="GO" id="GO:0003992">
    <property type="term" value="F:N2-acetyl-L-ornithine:2-oxoglutarate 5-aminotransferase activity"/>
    <property type="evidence" value="ECO:0007669"/>
    <property type="project" value="UniProtKB-EC"/>
</dbReference>
<keyword evidence="8" id="KW-0808">Transferase</keyword>
<dbReference type="PANTHER" id="PTHR11986:SF79">
    <property type="entry name" value="ACETYLORNITHINE AMINOTRANSFERASE, MITOCHONDRIAL"/>
    <property type="match status" value="1"/>
</dbReference>
<keyword evidence="7" id="KW-0028">Amino-acid biosynthesis</keyword>
<evidence type="ECO:0000256" key="9">
    <source>
        <dbReference type="ARBA" id="ARBA00022898"/>
    </source>
</evidence>
<dbReference type="FunFam" id="3.40.640.10:FF:000004">
    <property type="entry name" value="Acetylornithine aminotransferase"/>
    <property type="match status" value="1"/>
</dbReference>
<dbReference type="Pfam" id="PF00202">
    <property type="entry name" value="Aminotran_3"/>
    <property type="match status" value="1"/>
</dbReference>
<gene>
    <name evidence="11" type="ORF">M441DRAFT_72724</name>
</gene>
<dbReference type="NCBIfam" id="TIGR00707">
    <property type="entry name" value="argD"/>
    <property type="match status" value="1"/>
</dbReference>
<protein>
    <recommendedName>
        <fullName evidence="5">acetylornithine transaminase</fullName>
        <ecNumber evidence="5">2.6.1.11</ecNumber>
    </recommendedName>
</protein>
<dbReference type="Proteomes" id="UP000240493">
    <property type="component" value="Unassembled WGS sequence"/>
</dbReference>
<proteinExistence type="inferred from homology"/>
<dbReference type="NCBIfam" id="NF002325">
    <property type="entry name" value="PRK01278.1"/>
    <property type="match status" value="1"/>
</dbReference>
<dbReference type="InterPro" id="IPR015422">
    <property type="entry name" value="PyrdxlP-dep_Trfase_small"/>
</dbReference>
<dbReference type="InterPro" id="IPR004636">
    <property type="entry name" value="AcOrn/SuccOrn_fam"/>
</dbReference>
<dbReference type="AlphaFoldDB" id="A0A2T3YY16"/>
<dbReference type="InterPro" id="IPR015424">
    <property type="entry name" value="PyrdxlP-dep_Trfase"/>
</dbReference>
<evidence type="ECO:0000256" key="6">
    <source>
        <dbReference type="ARBA" id="ARBA00022576"/>
    </source>
</evidence>
<evidence type="ECO:0000256" key="8">
    <source>
        <dbReference type="ARBA" id="ARBA00022679"/>
    </source>
</evidence>
<dbReference type="GO" id="GO:0006526">
    <property type="term" value="P:L-arginine biosynthetic process"/>
    <property type="evidence" value="ECO:0007669"/>
    <property type="project" value="UniProtKB-UniPathway"/>
</dbReference>
<evidence type="ECO:0000256" key="2">
    <source>
        <dbReference type="ARBA" id="ARBA00004173"/>
    </source>
</evidence>
<dbReference type="GO" id="GO:0042802">
    <property type="term" value="F:identical protein binding"/>
    <property type="evidence" value="ECO:0007669"/>
    <property type="project" value="TreeGrafter"/>
</dbReference>
<dbReference type="GO" id="GO:0005759">
    <property type="term" value="C:mitochondrial matrix"/>
    <property type="evidence" value="ECO:0007669"/>
    <property type="project" value="TreeGrafter"/>
</dbReference>
<accession>A0A2T3YY16</accession>
<dbReference type="EC" id="2.6.1.11" evidence="5"/>
<evidence type="ECO:0000256" key="5">
    <source>
        <dbReference type="ARBA" id="ARBA00012919"/>
    </source>
</evidence>
<keyword evidence="12" id="KW-1185">Reference proteome</keyword>
<dbReference type="PROSITE" id="PS00600">
    <property type="entry name" value="AA_TRANSFER_CLASS_3"/>
    <property type="match status" value="1"/>
</dbReference>
<dbReference type="InterPro" id="IPR050103">
    <property type="entry name" value="Class-III_PLP-dep_AT"/>
</dbReference>
<evidence type="ECO:0000256" key="4">
    <source>
        <dbReference type="ARBA" id="ARBA00008954"/>
    </source>
</evidence>
<dbReference type="Gene3D" id="3.40.640.10">
    <property type="entry name" value="Type I PLP-dependent aspartate aminotransferase-like (Major domain)"/>
    <property type="match status" value="1"/>
</dbReference>
<evidence type="ECO:0000256" key="10">
    <source>
        <dbReference type="RuleBase" id="RU003560"/>
    </source>
</evidence>
<dbReference type="CDD" id="cd00610">
    <property type="entry name" value="OAT_like"/>
    <property type="match status" value="1"/>
</dbReference>
<keyword evidence="6" id="KW-0032">Aminotransferase</keyword>
<dbReference type="InterPro" id="IPR005814">
    <property type="entry name" value="Aminotrans_3"/>
</dbReference>
<dbReference type="EMBL" id="KZ679268">
    <property type="protein sequence ID" value="PTB37455.1"/>
    <property type="molecule type" value="Genomic_DNA"/>
</dbReference>
<dbReference type="InterPro" id="IPR015421">
    <property type="entry name" value="PyrdxlP-dep_Trfase_major"/>
</dbReference>
<dbReference type="PIRSF" id="PIRSF000521">
    <property type="entry name" value="Transaminase_4ab_Lys_Orn"/>
    <property type="match status" value="1"/>
</dbReference>
<comment type="similarity">
    <text evidence="4 10">Belongs to the class-III pyridoxal-phosphate-dependent aminotransferase family.</text>
</comment>
<evidence type="ECO:0000256" key="1">
    <source>
        <dbReference type="ARBA" id="ARBA00001933"/>
    </source>
</evidence>
<dbReference type="Gene3D" id="3.90.1150.10">
    <property type="entry name" value="Aspartate Aminotransferase, domain 1"/>
    <property type="match status" value="1"/>
</dbReference>
<dbReference type="PANTHER" id="PTHR11986">
    <property type="entry name" value="AMINOTRANSFERASE CLASS III"/>
    <property type="match status" value="1"/>
</dbReference>
<reference evidence="11 12" key="1">
    <citation type="submission" date="2016-07" db="EMBL/GenBank/DDBJ databases">
        <title>Multiple horizontal gene transfer events from other fungi enriched the ability of initially mycotrophic Trichoderma (Ascomycota) to feed on dead plant biomass.</title>
        <authorList>
            <consortium name="DOE Joint Genome Institute"/>
            <person name="Aerts A."/>
            <person name="Atanasova L."/>
            <person name="Chenthamara K."/>
            <person name="Zhang J."/>
            <person name="Grujic M."/>
            <person name="Henrissat B."/>
            <person name="Kuo A."/>
            <person name="Salamov A."/>
            <person name="Lipzen A."/>
            <person name="Labutti K."/>
            <person name="Barry K."/>
            <person name="Miao Y."/>
            <person name="Rahimi M.J."/>
            <person name="Shen Q."/>
            <person name="Grigoriev I.V."/>
            <person name="Kubicek C.P."/>
            <person name="Druzhinina I.S."/>
        </authorList>
    </citation>
    <scope>NUCLEOTIDE SEQUENCE [LARGE SCALE GENOMIC DNA]</scope>
    <source>
        <strain evidence="11 12">CBS 433.97</strain>
    </source>
</reference>
<dbReference type="UniPathway" id="UPA00068">
    <property type="reaction ID" value="UER00109"/>
</dbReference>
<evidence type="ECO:0000256" key="3">
    <source>
        <dbReference type="ARBA" id="ARBA00005024"/>
    </source>
</evidence>
<dbReference type="STRING" id="1042311.A0A2T3YY16"/>
<comment type="pathway">
    <text evidence="3">Amino-acid biosynthesis; L-arginine biosynthesis; N(2)-acetyl-L-ornithine from L-glutamate: step 4/4.</text>
</comment>
<evidence type="ECO:0000313" key="12">
    <source>
        <dbReference type="Proteomes" id="UP000240493"/>
    </source>
</evidence>
<name>A0A2T3YY16_TRIA4</name>
<dbReference type="GO" id="GO:0030170">
    <property type="term" value="F:pyridoxal phosphate binding"/>
    <property type="evidence" value="ECO:0007669"/>
    <property type="project" value="InterPro"/>
</dbReference>
<dbReference type="InterPro" id="IPR049704">
    <property type="entry name" value="Aminotrans_3_PPA_site"/>
</dbReference>
<evidence type="ECO:0000256" key="7">
    <source>
        <dbReference type="ARBA" id="ARBA00022605"/>
    </source>
</evidence>
<organism evidence="11 12">
    <name type="scientific">Trichoderma asperellum (strain ATCC 204424 / CBS 433.97 / NBRC 101777)</name>
    <dbReference type="NCBI Taxonomy" id="1042311"/>
    <lineage>
        <taxon>Eukaryota</taxon>
        <taxon>Fungi</taxon>
        <taxon>Dikarya</taxon>
        <taxon>Ascomycota</taxon>
        <taxon>Pezizomycotina</taxon>
        <taxon>Sordariomycetes</taxon>
        <taxon>Hypocreomycetidae</taxon>
        <taxon>Hypocreales</taxon>
        <taxon>Hypocreaceae</taxon>
        <taxon>Trichoderma</taxon>
    </lineage>
</organism>
<keyword evidence="9 10" id="KW-0663">Pyridoxal phosphate</keyword>
<comment type="subcellular location">
    <subcellularLocation>
        <location evidence="2">Mitochondrion</location>
    </subcellularLocation>
</comment>
<evidence type="ECO:0000313" key="11">
    <source>
        <dbReference type="EMBL" id="PTB37455.1"/>
    </source>
</evidence>
<sequence>MCGNESFISNHAPYMAKTYDRASLVFTRGQGSYLWDMENRRYLDLTSGIAVNSLGHCDAEIGKIISNQATQLIHISNYFYSDWNCKLSKLLVEKTREAGSMGDAAAVFLSNSGSEANEAAFKFARKYGKSIDPSGNKFEIVSFHGSYHGRTFGSLSATPRPIYQDAFAPLVPGHRYGTFNETNGLVDLINPRTCAVIVEPIQGEGGVHVGSEDFMTKLCDRAREVGAVVIYDEIQCGLGRTGSFWAHTKLPPRAHPDIITCAKALGNGYPIAATIVGKKIADVIHFGDHGSTYGGNPLGASVAHHILHRLSDESTLRHVMSMAQLLRAGLLSLQQKYPTFILDIRGDGLMIGVQVDRHVNTVVASARKNGLLIMTAQNNVIRILPTLNITPDEIRQALEILEKVFIDIQ</sequence>
<dbReference type="SUPFAM" id="SSF53383">
    <property type="entry name" value="PLP-dependent transferases"/>
    <property type="match status" value="1"/>
</dbReference>
<dbReference type="OrthoDB" id="5419315at2759"/>
<comment type="cofactor">
    <cofactor evidence="1">
        <name>pyridoxal 5'-phosphate</name>
        <dbReference type="ChEBI" id="CHEBI:597326"/>
    </cofactor>
</comment>